<accession>H2KQT4</accession>
<dbReference type="SUPFAM" id="SSF57667">
    <property type="entry name" value="beta-beta-alpha zinc fingers"/>
    <property type="match status" value="1"/>
</dbReference>
<dbReference type="Proteomes" id="UP000008909">
    <property type="component" value="Unassembled WGS sequence"/>
</dbReference>
<keyword evidence="4" id="KW-0862">Zinc</keyword>
<dbReference type="InterPro" id="IPR050688">
    <property type="entry name" value="Zinc_finger/UBP_domain"/>
</dbReference>
<gene>
    <name evidence="7" type="ORF">CLF_104657</name>
</gene>
<evidence type="ECO:0000313" key="8">
    <source>
        <dbReference type="Proteomes" id="UP000008909"/>
    </source>
</evidence>
<proteinExistence type="predicted"/>
<dbReference type="GO" id="GO:0005634">
    <property type="term" value="C:nucleus"/>
    <property type="evidence" value="ECO:0007669"/>
    <property type="project" value="TreeGrafter"/>
</dbReference>
<dbReference type="EMBL" id="DF143052">
    <property type="protein sequence ID" value="GAA36073.1"/>
    <property type="molecule type" value="Genomic_DNA"/>
</dbReference>
<sequence length="268" mass="30653">MQTSRTTNDLMPVNIRQKANEAVDDCRLDRGGLRTWLLKILISSNFTESVVIISNQTGLNPVHKIPGQRTPTEHLRQVPQVRGDRGVQLPLEECTDPGSRTQYVVPMNTTTPYLDTEAFYSRENPFTSGPVPHSRVVEQHRELFQAINRANQERFQCTYCGSSYRQQSSLTGHHRICKQRILVDPTDSDDELLRCEHCDAVFSKESLFRIHMQKHAPFKAHKCQVCGKVYRYKCSLSAHLSRHHAWQSARRETVRFTGDGYAAKDGLS</sequence>
<dbReference type="Gene3D" id="3.30.160.60">
    <property type="entry name" value="Classic Zinc Finger"/>
    <property type="match status" value="1"/>
</dbReference>
<feature type="domain" description="C2H2-type" evidence="6">
    <location>
        <begin position="193"/>
        <end position="220"/>
    </location>
</feature>
<dbReference type="AlphaFoldDB" id="H2KQT4"/>
<dbReference type="PROSITE" id="PS50157">
    <property type="entry name" value="ZINC_FINGER_C2H2_2"/>
    <property type="match status" value="3"/>
</dbReference>
<evidence type="ECO:0000256" key="5">
    <source>
        <dbReference type="PROSITE-ProRule" id="PRU00042"/>
    </source>
</evidence>
<reference evidence="7" key="1">
    <citation type="journal article" date="2011" name="Genome Biol.">
        <title>The draft genome of the carcinogenic human liver fluke Clonorchis sinensis.</title>
        <authorList>
            <person name="Wang X."/>
            <person name="Chen W."/>
            <person name="Huang Y."/>
            <person name="Sun J."/>
            <person name="Men J."/>
            <person name="Liu H."/>
            <person name="Luo F."/>
            <person name="Guo L."/>
            <person name="Lv X."/>
            <person name="Deng C."/>
            <person name="Zhou C."/>
            <person name="Fan Y."/>
            <person name="Li X."/>
            <person name="Huang L."/>
            <person name="Hu Y."/>
            <person name="Liang C."/>
            <person name="Hu X."/>
            <person name="Xu J."/>
            <person name="Yu X."/>
        </authorList>
    </citation>
    <scope>NUCLEOTIDE SEQUENCE [LARGE SCALE GENOMIC DNA]</scope>
    <source>
        <strain evidence="7">Henan</strain>
    </source>
</reference>
<keyword evidence="3 5" id="KW-0863">Zinc-finger</keyword>
<dbReference type="GO" id="GO:0008270">
    <property type="term" value="F:zinc ion binding"/>
    <property type="evidence" value="ECO:0007669"/>
    <property type="project" value="UniProtKB-KW"/>
</dbReference>
<evidence type="ECO:0000256" key="4">
    <source>
        <dbReference type="ARBA" id="ARBA00022833"/>
    </source>
</evidence>
<protein>
    <submittedName>
        <fullName evidence="7">KRAB domain-containing zinc finger protein</fullName>
    </submittedName>
</protein>
<feature type="domain" description="C2H2-type" evidence="6">
    <location>
        <begin position="221"/>
        <end position="249"/>
    </location>
</feature>
<dbReference type="GO" id="GO:0045944">
    <property type="term" value="P:positive regulation of transcription by RNA polymerase II"/>
    <property type="evidence" value="ECO:0007669"/>
    <property type="project" value="TreeGrafter"/>
</dbReference>
<keyword evidence="8" id="KW-1185">Reference proteome</keyword>
<evidence type="ECO:0000256" key="1">
    <source>
        <dbReference type="ARBA" id="ARBA00022723"/>
    </source>
</evidence>
<feature type="domain" description="C2H2-type" evidence="6">
    <location>
        <begin position="155"/>
        <end position="176"/>
    </location>
</feature>
<keyword evidence="2" id="KW-0677">Repeat</keyword>
<name>H2KQT4_CLOSI</name>
<evidence type="ECO:0000313" key="7">
    <source>
        <dbReference type="EMBL" id="GAA36073.1"/>
    </source>
</evidence>
<reference key="2">
    <citation type="submission" date="2011-10" db="EMBL/GenBank/DDBJ databases">
        <title>The genome and transcriptome sequence of Clonorchis sinensis provide insights into the carcinogenic liver fluke.</title>
        <authorList>
            <person name="Wang X."/>
            <person name="Huang Y."/>
            <person name="Chen W."/>
            <person name="Liu H."/>
            <person name="Guo L."/>
            <person name="Chen Y."/>
            <person name="Luo F."/>
            <person name="Zhou W."/>
            <person name="Sun J."/>
            <person name="Mao Q."/>
            <person name="Liang P."/>
            <person name="Zhou C."/>
            <person name="Tian Y."/>
            <person name="Men J."/>
            <person name="Lv X."/>
            <person name="Huang L."/>
            <person name="Zhou J."/>
            <person name="Hu Y."/>
            <person name="Li R."/>
            <person name="Zhang F."/>
            <person name="Lei H."/>
            <person name="Li X."/>
            <person name="Hu X."/>
            <person name="Liang C."/>
            <person name="Xu J."/>
            <person name="Wu Z."/>
            <person name="Yu X."/>
        </authorList>
    </citation>
    <scope>NUCLEOTIDE SEQUENCE</scope>
    <source>
        <strain>Henan</strain>
    </source>
</reference>
<keyword evidence="1" id="KW-0479">Metal-binding</keyword>
<dbReference type="Pfam" id="PF00096">
    <property type="entry name" value="zf-C2H2"/>
    <property type="match status" value="3"/>
</dbReference>
<dbReference type="PROSITE" id="PS00028">
    <property type="entry name" value="ZINC_FINGER_C2H2_1"/>
    <property type="match status" value="2"/>
</dbReference>
<evidence type="ECO:0000256" key="2">
    <source>
        <dbReference type="ARBA" id="ARBA00022737"/>
    </source>
</evidence>
<dbReference type="SMART" id="SM00355">
    <property type="entry name" value="ZnF_C2H2"/>
    <property type="match status" value="3"/>
</dbReference>
<organism evidence="7 8">
    <name type="scientific">Clonorchis sinensis</name>
    <name type="common">Chinese liver fluke</name>
    <dbReference type="NCBI Taxonomy" id="79923"/>
    <lineage>
        <taxon>Eukaryota</taxon>
        <taxon>Metazoa</taxon>
        <taxon>Spiralia</taxon>
        <taxon>Lophotrochozoa</taxon>
        <taxon>Platyhelminthes</taxon>
        <taxon>Trematoda</taxon>
        <taxon>Digenea</taxon>
        <taxon>Opisthorchiida</taxon>
        <taxon>Opisthorchiata</taxon>
        <taxon>Opisthorchiidae</taxon>
        <taxon>Clonorchis</taxon>
    </lineage>
</organism>
<evidence type="ECO:0000259" key="6">
    <source>
        <dbReference type="PROSITE" id="PS50157"/>
    </source>
</evidence>
<dbReference type="PANTHER" id="PTHR24403">
    <property type="entry name" value="ZINC FINGER PROTEIN"/>
    <property type="match status" value="1"/>
</dbReference>
<evidence type="ECO:0000256" key="3">
    <source>
        <dbReference type="ARBA" id="ARBA00022771"/>
    </source>
</evidence>
<dbReference type="PANTHER" id="PTHR24403:SF67">
    <property type="entry name" value="FI01116P-RELATED"/>
    <property type="match status" value="1"/>
</dbReference>
<dbReference type="InterPro" id="IPR013087">
    <property type="entry name" value="Znf_C2H2_type"/>
</dbReference>
<dbReference type="InterPro" id="IPR036236">
    <property type="entry name" value="Znf_C2H2_sf"/>
</dbReference>